<dbReference type="GO" id="GO:0005739">
    <property type="term" value="C:mitochondrion"/>
    <property type="evidence" value="ECO:0007669"/>
    <property type="project" value="TreeGrafter"/>
</dbReference>
<keyword evidence="5 11" id="KW-0812">Transmembrane</keyword>
<dbReference type="PANTHER" id="PTHR14269:SF11">
    <property type="entry name" value="CDP-DIACYLGLYCEROL--GLYCEROL-3-PHOSPHATE 3-PHOSPHATIDYLTRANSFERASE"/>
    <property type="match status" value="1"/>
</dbReference>
<keyword evidence="6 11" id="KW-1133">Transmembrane helix</keyword>
<evidence type="ECO:0000256" key="1">
    <source>
        <dbReference type="ARBA" id="ARBA00004141"/>
    </source>
</evidence>
<dbReference type="InterPro" id="IPR048254">
    <property type="entry name" value="CDP_ALCOHOL_P_TRANSF_CS"/>
</dbReference>
<keyword evidence="3" id="KW-0444">Lipid biosynthesis</keyword>
<dbReference type="GO" id="GO:0046474">
    <property type="term" value="P:glycerophospholipid biosynthetic process"/>
    <property type="evidence" value="ECO:0007669"/>
    <property type="project" value="TreeGrafter"/>
</dbReference>
<evidence type="ECO:0000313" key="12">
    <source>
        <dbReference type="EMBL" id="SVC16216.1"/>
    </source>
</evidence>
<dbReference type="InterPro" id="IPR000462">
    <property type="entry name" value="CDP-OH_P_trans"/>
</dbReference>
<gene>
    <name evidence="12" type="ORF">METZ01_LOCUS269070</name>
</gene>
<dbReference type="Pfam" id="PF01066">
    <property type="entry name" value="CDP-OH_P_transf"/>
    <property type="match status" value="1"/>
</dbReference>
<keyword evidence="7" id="KW-0443">Lipid metabolism</keyword>
<dbReference type="EMBL" id="UINC01076755">
    <property type="protein sequence ID" value="SVC16216.1"/>
    <property type="molecule type" value="Genomic_DNA"/>
</dbReference>
<evidence type="ECO:0000256" key="3">
    <source>
        <dbReference type="ARBA" id="ARBA00022516"/>
    </source>
</evidence>
<evidence type="ECO:0000256" key="2">
    <source>
        <dbReference type="ARBA" id="ARBA00010441"/>
    </source>
</evidence>
<keyword evidence="10" id="KW-1208">Phospholipid metabolism</keyword>
<dbReference type="NCBIfam" id="TIGR00560">
    <property type="entry name" value="pgsA"/>
    <property type="match status" value="1"/>
</dbReference>
<comment type="similarity">
    <text evidence="2">Belongs to the CDP-alcohol phosphatidyltransferase class-I family.</text>
</comment>
<protein>
    <recommendedName>
        <fullName evidence="13">CDP-diacylglycerol--glycerol-3-phosphate 3-phosphatidyltransferase</fullName>
    </recommendedName>
</protein>
<dbReference type="InterPro" id="IPR050324">
    <property type="entry name" value="CDP-alcohol_PTase-I"/>
</dbReference>
<sequence length="165" mass="18390">MFVFCFAAMTDWLDGWLARRMGQTTDFGKFMDALSDKIFTLGLFVSLLTLLELNWALFPVLLILAREFLVTGLRLAAAAKGVVLAAERAGKIKTVLQLFCLALFLTDQALLHDWPLLFPHIDVSFLTEWLEWGAGVALVAATVLTVISGMIYMSRHGDLFFGENN</sequence>
<dbReference type="GO" id="GO:0008444">
    <property type="term" value="F:CDP-diacylglycerol-glycerol-3-phosphate 3-phosphatidyltransferase activity"/>
    <property type="evidence" value="ECO:0007669"/>
    <property type="project" value="InterPro"/>
</dbReference>
<dbReference type="Gene3D" id="1.20.120.1760">
    <property type="match status" value="1"/>
</dbReference>
<organism evidence="12">
    <name type="scientific">marine metagenome</name>
    <dbReference type="NCBI Taxonomy" id="408172"/>
    <lineage>
        <taxon>unclassified sequences</taxon>
        <taxon>metagenomes</taxon>
        <taxon>ecological metagenomes</taxon>
    </lineage>
</organism>
<proteinExistence type="inferred from homology"/>
<evidence type="ECO:0000256" key="10">
    <source>
        <dbReference type="ARBA" id="ARBA00023264"/>
    </source>
</evidence>
<feature type="transmembrane region" description="Helical" evidence="11">
    <location>
        <begin position="94"/>
        <end position="112"/>
    </location>
</feature>
<evidence type="ECO:0000256" key="8">
    <source>
        <dbReference type="ARBA" id="ARBA00023136"/>
    </source>
</evidence>
<evidence type="ECO:0000256" key="6">
    <source>
        <dbReference type="ARBA" id="ARBA00022989"/>
    </source>
</evidence>
<dbReference type="AlphaFoldDB" id="A0A382JWW2"/>
<evidence type="ECO:0000256" key="7">
    <source>
        <dbReference type="ARBA" id="ARBA00023098"/>
    </source>
</evidence>
<dbReference type="PIRSF" id="PIRSF000847">
    <property type="entry name" value="Phos_ph_gly_syn"/>
    <property type="match status" value="1"/>
</dbReference>
<feature type="transmembrane region" description="Helical" evidence="11">
    <location>
        <begin position="38"/>
        <end position="65"/>
    </location>
</feature>
<evidence type="ECO:0000256" key="9">
    <source>
        <dbReference type="ARBA" id="ARBA00023209"/>
    </source>
</evidence>
<evidence type="ECO:0000256" key="4">
    <source>
        <dbReference type="ARBA" id="ARBA00022679"/>
    </source>
</evidence>
<accession>A0A382JWW2</accession>
<dbReference type="PANTHER" id="PTHR14269">
    <property type="entry name" value="CDP-DIACYLGLYCEROL--GLYCEROL-3-PHOSPHATE 3-PHOSPHATIDYLTRANSFERASE-RELATED"/>
    <property type="match status" value="1"/>
</dbReference>
<keyword evidence="8 11" id="KW-0472">Membrane</keyword>
<dbReference type="InterPro" id="IPR004570">
    <property type="entry name" value="Phosphatidylglycerol_P_synth"/>
</dbReference>
<evidence type="ECO:0000256" key="5">
    <source>
        <dbReference type="ARBA" id="ARBA00022692"/>
    </source>
</evidence>
<comment type="subcellular location">
    <subcellularLocation>
        <location evidence="1">Membrane</location>
        <topology evidence="1">Multi-pass membrane protein</topology>
    </subcellularLocation>
</comment>
<dbReference type="PROSITE" id="PS00379">
    <property type="entry name" value="CDP_ALCOHOL_P_TRANSF"/>
    <property type="match status" value="1"/>
</dbReference>
<keyword evidence="4" id="KW-0808">Transferase</keyword>
<evidence type="ECO:0008006" key="13">
    <source>
        <dbReference type="Google" id="ProtNLM"/>
    </source>
</evidence>
<reference evidence="12" key="1">
    <citation type="submission" date="2018-05" db="EMBL/GenBank/DDBJ databases">
        <authorList>
            <person name="Lanie J.A."/>
            <person name="Ng W.-L."/>
            <person name="Kazmierczak K.M."/>
            <person name="Andrzejewski T.M."/>
            <person name="Davidsen T.M."/>
            <person name="Wayne K.J."/>
            <person name="Tettelin H."/>
            <person name="Glass J.I."/>
            <person name="Rusch D."/>
            <person name="Podicherti R."/>
            <person name="Tsui H.-C.T."/>
            <person name="Winkler M.E."/>
        </authorList>
    </citation>
    <scope>NUCLEOTIDE SEQUENCE</scope>
</reference>
<keyword evidence="9" id="KW-0594">Phospholipid biosynthesis</keyword>
<feature type="transmembrane region" description="Helical" evidence="11">
    <location>
        <begin position="132"/>
        <end position="153"/>
    </location>
</feature>
<dbReference type="GO" id="GO:0016020">
    <property type="term" value="C:membrane"/>
    <property type="evidence" value="ECO:0007669"/>
    <property type="project" value="UniProtKB-SubCell"/>
</dbReference>
<dbReference type="InterPro" id="IPR043130">
    <property type="entry name" value="CDP-OH_PTrfase_TM_dom"/>
</dbReference>
<evidence type="ECO:0000256" key="11">
    <source>
        <dbReference type="SAM" id="Phobius"/>
    </source>
</evidence>
<name>A0A382JWW2_9ZZZZ</name>